<gene>
    <name evidence="1" type="ORF">DPMN_192621</name>
</gene>
<proteinExistence type="predicted"/>
<protein>
    <recommendedName>
        <fullName evidence="3">Transposase</fullName>
    </recommendedName>
</protein>
<comment type="caution">
    <text evidence="1">The sequence shown here is derived from an EMBL/GenBank/DDBJ whole genome shotgun (WGS) entry which is preliminary data.</text>
</comment>
<evidence type="ECO:0008006" key="3">
    <source>
        <dbReference type="Google" id="ProtNLM"/>
    </source>
</evidence>
<accession>A0A9D3Y786</accession>
<reference evidence="1" key="2">
    <citation type="submission" date="2020-11" db="EMBL/GenBank/DDBJ databases">
        <authorList>
            <person name="McCartney M.A."/>
            <person name="Auch B."/>
            <person name="Kono T."/>
            <person name="Mallez S."/>
            <person name="Becker A."/>
            <person name="Gohl D.M."/>
            <person name="Silverstein K.A.T."/>
            <person name="Koren S."/>
            <person name="Bechman K.B."/>
            <person name="Herman A."/>
            <person name="Abrahante J.E."/>
            <person name="Garbe J."/>
        </authorList>
    </citation>
    <scope>NUCLEOTIDE SEQUENCE</scope>
    <source>
        <strain evidence="1">Duluth1</strain>
        <tissue evidence="1">Whole animal</tissue>
    </source>
</reference>
<dbReference type="EMBL" id="JAIWYP010000017">
    <property type="protein sequence ID" value="KAH3693219.1"/>
    <property type="molecule type" value="Genomic_DNA"/>
</dbReference>
<keyword evidence="2" id="KW-1185">Reference proteome</keyword>
<evidence type="ECO:0000313" key="1">
    <source>
        <dbReference type="EMBL" id="KAH3693219.1"/>
    </source>
</evidence>
<organism evidence="1 2">
    <name type="scientific">Dreissena polymorpha</name>
    <name type="common">Zebra mussel</name>
    <name type="synonym">Mytilus polymorpha</name>
    <dbReference type="NCBI Taxonomy" id="45954"/>
    <lineage>
        <taxon>Eukaryota</taxon>
        <taxon>Metazoa</taxon>
        <taxon>Spiralia</taxon>
        <taxon>Lophotrochozoa</taxon>
        <taxon>Mollusca</taxon>
        <taxon>Bivalvia</taxon>
        <taxon>Autobranchia</taxon>
        <taxon>Heteroconchia</taxon>
        <taxon>Euheterodonta</taxon>
        <taxon>Imparidentia</taxon>
        <taxon>Neoheterodontei</taxon>
        <taxon>Myida</taxon>
        <taxon>Dreissenoidea</taxon>
        <taxon>Dreissenidae</taxon>
        <taxon>Dreissena</taxon>
    </lineage>
</organism>
<dbReference type="AlphaFoldDB" id="A0A9D3Y786"/>
<sequence length="125" mass="14663">MRYKYNYKDHKDAEKELHQFQQFTRKRSLRNEPVIGTSRELTDYVTEQWVEGEKEYANGGTRPIKKMKYRNIDQQLDAVKGRLRDQTFTVMQYADTCSYLGSWVRSSHAVLIVFMGVSSGETAEP</sequence>
<reference evidence="1" key="1">
    <citation type="journal article" date="2019" name="bioRxiv">
        <title>The Genome of the Zebra Mussel, Dreissena polymorpha: A Resource for Invasive Species Research.</title>
        <authorList>
            <person name="McCartney M.A."/>
            <person name="Auch B."/>
            <person name="Kono T."/>
            <person name="Mallez S."/>
            <person name="Zhang Y."/>
            <person name="Obille A."/>
            <person name="Becker A."/>
            <person name="Abrahante J.E."/>
            <person name="Garbe J."/>
            <person name="Badalamenti J.P."/>
            <person name="Herman A."/>
            <person name="Mangelson H."/>
            <person name="Liachko I."/>
            <person name="Sullivan S."/>
            <person name="Sone E.D."/>
            <person name="Koren S."/>
            <person name="Silverstein K.A.T."/>
            <person name="Beckman K.B."/>
            <person name="Gohl D.M."/>
        </authorList>
    </citation>
    <scope>NUCLEOTIDE SEQUENCE</scope>
    <source>
        <strain evidence="1">Duluth1</strain>
        <tissue evidence="1">Whole animal</tissue>
    </source>
</reference>
<evidence type="ECO:0000313" key="2">
    <source>
        <dbReference type="Proteomes" id="UP000828390"/>
    </source>
</evidence>
<name>A0A9D3Y786_DREPO</name>
<dbReference type="Proteomes" id="UP000828390">
    <property type="component" value="Unassembled WGS sequence"/>
</dbReference>